<evidence type="ECO:0000259" key="3">
    <source>
        <dbReference type="PROSITE" id="PS50801"/>
    </source>
</evidence>
<dbReference type="Gene3D" id="3.30.750.24">
    <property type="entry name" value="STAS domain"/>
    <property type="match status" value="1"/>
</dbReference>
<dbReference type="EMBL" id="BAAAUV010000004">
    <property type="protein sequence ID" value="GAA3203768.1"/>
    <property type="molecule type" value="Genomic_DNA"/>
</dbReference>
<dbReference type="PANTHER" id="PTHR33495">
    <property type="entry name" value="ANTI-SIGMA FACTOR ANTAGONIST TM_1081-RELATED-RELATED"/>
    <property type="match status" value="1"/>
</dbReference>
<protein>
    <recommendedName>
        <fullName evidence="2">Anti-sigma factor antagonist</fullName>
    </recommendedName>
</protein>
<dbReference type="RefSeq" id="WP_344824603.1">
    <property type="nucleotide sequence ID" value="NZ_BAAAUV010000004.1"/>
</dbReference>
<accession>A0ABP6Q596</accession>
<feature type="domain" description="STAS" evidence="3">
    <location>
        <begin position="11"/>
        <end position="123"/>
    </location>
</feature>
<evidence type="ECO:0000313" key="4">
    <source>
        <dbReference type="EMBL" id="GAA3203768.1"/>
    </source>
</evidence>
<name>A0ABP6Q596_9ACTN</name>
<dbReference type="Pfam" id="PF01740">
    <property type="entry name" value="STAS"/>
    <property type="match status" value="1"/>
</dbReference>
<evidence type="ECO:0000313" key="5">
    <source>
        <dbReference type="Proteomes" id="UP001501237"/>
    </source>
</evidence>
<dbReference type="PROSITE" id="PS50801">
    <property type="entry name" value="STAS"/>
    <property type="match status" value="1"/>
</dbReference>
<evidence type="ECO:0000256" key="2">
    <source>
        <dbReference type="RuleBase" id="RU003749"/>
    </source>
</evidence>
<comment type="caution">
    <text evidence="4">The sequence shown here is derived from an EMBL/GenBank/DDBJ whole genome shotgun (WGS) entry which is preliminary data.</text>
</comment>
<gene>
    <name evidence="4" type="ORF">GCM10010468_18000</name>
</gene>
<proteinExistence type="inferred from homology"/>
<dbReference type="Proteomes" id="UP001501237">
    <property type="component" value="Unassembled WGS sequence"/>
</dbReference>
<dbReference type="SUPFAM" id="SSF52091">
    <property type="entry name" value="SpoIIaa-like"/>
    <property type="match status" value="1"/>
</dbReference>
<dbReference type="InterPro" id="IPR002645">
    <property type="entry name" value="STAS_dom"/>
</dbReference>
<dbReference type="CDD" id="cd07043">
    <property type="entry name" value="STAS_anti-anti-sigma_factors"/>
    <property type="match status" value="1"/>
</dbReference>
<comment type="similarity">
    <text evidence="1 2">Belongs to the anti-sigma-factor antagonist family.</text>
</comment>
<reference evidence="5" key="1">
    <citation type="journal article" date="2019" name="Int. J. Syst. Evol. Microbiol.">
        <title>The Global Catalogue of Microorganisms (GCM) 10K type strain sequencing project: providing services to taxonomists for standard genome sequencing and annotation.</title>
        <authorList>
            <consortium name="The Broad Institute Genomics Platform"/>
            <consortium name="The Broad Institute Genome Sequencing Center for Infectious Disease"/>
            <person name="Wu L."/>
            <person name="Ma J."/>
        </authorList>
    </citation>
    <scope>NUCLEOTIDE SEQUENCE [LARGE SCALE GENOMIC DNA]</scope>
    <source>
        <strain evidence="5">JCM 9377</strain>
    </source>
</reference>
<dbReference type="NCBIfam" id="TIGR00377">
    <property type="entry name" value="ant_ant_sig"/>
    <property type="match status" value="1"/>
</dbReference>
<evidence type="ECO:0000256" key="1">
    <source>
        <dbReference type="ARBA" id="ARBA00009013"/>
    </source>
</evidence>
<sequence>MNSRVRRTEALRLETDPSGGFLVLGVTGDMDHVGSAALAERSLSELERHGQGPWRVVLDLGRVEFLDSSGLGAIAGLWKRVVRGGGHLVVARPPRLAEIMLRRTGLDRYIPVGISMDAARRLLAEGVRPEIRAAAG</sequence>
<dbReference type="PANTHER" id="PTHR33495:SF2">
    <property type="entry name" value="ANTI-SIGMA FACTOR ANTAGONIST TM_1081-RELATED"/>
    <property type="match status" value="1"/>
</dbReference>
<organism evidence="4 5">
    <name type="scientific">Actinocorallia longicatena</name>
    <dbReference type="NCBI Taxonomy" id="111803"/>
    <lineage>
        <taxon>Bacteria</taxon>
        <taxon>Bacillati</taxon>
        <taxon>Actinomycetota</taxon>
        <taxon>Actinomycetes</taxon>
        <taxon>Streptosporangiales</taxon>
        <taxon>Thermomonosporaceae</taxon>
        <taxon>Actinocorallia</taxon>
    </lineage>
</organism>
<dbReference type="InterPro" id="IPR003658">
    <property type="entry name" value="Anti-sigma_ant"/>
</dbReference>
<keyword evidence="5" id="KW-1185">Reference proteome</keyword>
<dbReference type="InterPro" id="IPR036513">
    <property type="entry name" value="STAS_dom_sf"/>
</dbReference>